<dbReference type="AlphaFoldDB" id="A0A812TS06"/>
<evidence type="ECO:0000313" key="2">
    <source>
        <dbReference type="EMBL" id="CAE7534105.1"/>
    </source>
</evidence>
<protein>
    <submittedName>
        <fullName evidence="2">UCK2 protein</fullName>
    </submittedName>
</protein>
<gene>
    <name evidence="2" type="primary">UCK2</name>
    <name evidence="2" type="ORF">SNEC2469_LOCUS15356</name>
</gene>
<accession>A0A812TS06</accession>
<feature type="region of interest" description="Disordered" evidence="1">
    <location>
        <begin position="1"/>
        <end position="136"/>
    </location>
</feature>
<feature type="compositionally biased region" description="Low complexity" evidence="1">
    <location>
        <begin position="48"/>
        <end position="58"/>
    </location>
</feature>
<keyword evidence="3" id="KW-1185">Reference proteome</keyword>
<evidence type="ECO:0000313" key="3">
    <source>
        <dbReference type="Proteomes" id="UP000601435"/>
    </source>
</evidence>
<sequence>MADVRQLGAVQTGQAGTRPAQHGQGQWHYVPNELVSPAAPAPQPQPGSPAANNDGTTAPRRRRRNRRPRGGPPSGDGASDRSEQAESETLTYDPTVSARESSATARRARQHDLTETDRQEYDFPVPLKPPFLDEPTNPLCATTAKRSFPPRMGPKKHVRWLGGAPPSPPVWRYDSADLRTFSKWARKASPLLYNSLTGEAARGNRLLERAQLTPADQRLILVGLFSDSHALATAPTTDTAASAEIVRSEAVKTIADLNVKHYWRWRKRGIKKRGGWVTAKFLSWDPSSPGKLAWVRSGTSTALVAIEQLRAATGFEAWVPTEEEVQMLKDAAKSLDQSIWTDETGPPPPKRQLDEDEVDFDTESSTPRPQRSLPLRPPCQRHPQQRRRFNYNKASSPSQFGTTNSKSRLGTENAKTAAEEQQALPPGPSDPPVPVPPTPLEIGMESAQNESADSADIPGQEDEPPVPQAHQEVPVESAANTEEDPAPPVPQAPVPRSISSGFGAPTTPVTSQPSWTHEPVDNLLPAKRPFDALTTSYYEGGNLRHCGSGHKEETYYQAYLTSEHRKKILDMPEKDIEAFKAATIKEVKSWVEWDNAPRLWALTVIARLKEIGYHQHSFDKMVFLKYLDGQLVSIIIVYVTQAFRWGILQEFALEQTVTFKGKQLTLRAKNNGRVYLHVCQKEFIDGMDPGKVPRGSDLQKLLTPDQKAEFRSIAGCLQWISGQCRPELAAANSLANHGNQTTLGDLRDLYQAVDFARETRDDGFVIPDVPISKATVILAYSDASWANAEQSRSQCGVLIVLCSTAVLQKTVPAMVVDWKSCRSQRVCRSTLAAESCAADEACDRSAYISMFLGEILYDEAPAHRVGAQLHNLAATDAKSLYDVVVSDSPNLSDKRSLVNIRAIQEVVSGERFHWIPTTLMWADALTKQSVELQCTMHEWLQNPTATLKK</sequence>
<name>A0A812TS06_9DINO</name>
<proteinExistence type="predicted"/>
<comment type="caution">
    <text evidence="2">The sequence shown here is derived from an EMBL/GenBank/DDBJ whole genome shotgun (WGS) entry which is preliminary data.</text>
</comment>
<evidence type="ECO:0000256" key="1">
    <source>
        <dbReference type="SAM" id="MobiDB-lite"/>
    </source>
</evidence>
<organism evidence="2 3">
    <name type="scientific">Symbiodinium necroappetens</name>
    <dbReference type="NCBI Taxonomy" id="1628268"/>
    <lineage>
        <taxon>Eukaryota</taxon>
        <taxon>Sar</taxon>
        <taxon>Alveolata</taxon>
        <taxon>Dinophyceae</taxon>
        <taxon>Suessiales</taxon>
        <taxon>Symbiodiniaceae</taxon>
        <taxon>Symbiodinium</taxon>
    </lineage>
</organism>
<feature type="compositionally biased region" description="Basic residues" evidence="1">
    <location>
        <begin position="59"/>
        <end position="69"/>
    </location>
</feature>
<reference evidence="2" key="1">
    <citation type="submission" date="2021-02" db="EMBL/GenBank/DDBJ databases">
        <authorList>
            <person name="Dougan E. K."/>
            <person name="Rhodes N."/>
            <person name="Thang M."/>
            <person name="Chan C."/>
        </authorList>
    </citation>
    <scope>NUCLEOTIDE SEQUENCE</scope>
</reference>
<dbReference type="OrthoDB" id="10041966at2759"/>
<dbReference type="EMBL" id="CAJNJA010024919">
    <property type="protein sequence ID" value="CAE7534105.1"/>
    <property type="molecule type" value="Genomic_DNA"/>
</dbReference>
<dbReference type="Proteomes" id="UP000601435">
    <property type="component" value="Unassembled WGS sequence"/>
</dbReference>
<feature type="compositionally biased region" description="Polar residues" evidence="1">
    <location>
        <begin position="392"/>
        <end position="414"/>
    </location>
</feature>
<feature type="compositionally biased region" description="Basic and acidic residues" evidence="1">
    <location>
        <begin position="110"/>
        <end position="121"/>
    </location>
</feature>
<feature type="compositionally biased region" description="Pro residues" evidence="1">
    <location>
        <begin position="425"/>
        <end position="439"/>
    </location>
</feature>
<feature type="region of interest" description="Disordered" evidence="1">
    <location>
        <begin position="337"/>
        <end position="522"/>
    </location>
</feature>